<evidence type="ECO:0000313" key="1">
    <source>
        <dbReference type="EMBL" id="MCR6545812.1"/>
    </source>
</evidence>
<accession>A0ABT1Y4K9</accession>
<evidence type="ECO:0000313" key="2">
    <source>
        <dbReference type="Proteomes" id="UP001524944"/>
    </source>
</evidence>
<gene>
    <name evidence="1" type="ORF">NVS47_09870</name>
</gene>
<reference evidence="1 2" key="1">
    <citation type="submission" date="2022-08" db="EMBL/GenBank/DDBJ databases">
        <title>Proteogenomics of the novel Dehalobacterium formicoaceticum strain EZ94 highlights a key role of methyltransferases during anaerobic dichloromethane degradation.</title>
        <authorList>
            <person name="Wasmund K."/>
        </authorList>
    </citation>
    <scope>NUCLEOTIDE SEQUENCE [LARGE SCALE GENOMIC DNA]</scope>
    <source>
        <strain evidence="1 2">EZ94</strain>
    </source>
</reference>
<dbReference type="RefSeq" id="WP_257913337.1">
    <property type="nucleotide sequence ID" value="NZ_CP022121.1"/>
</dbReference>
<dbReference type="EMBL" id="JANPWE010000004">
    <property type="protein sequence ID" value="MCR6545812.1"/>
    <property type="molecule type" value="Genomic_DNA"/>
</dbReference>
<proteinExistence type="predicted"/>
<comment type="caution">
    <text evidence="1">The sequence shown here is derived from an EMBL/GenBank/DDBJ whole genome shotgun (WGS) entry which is preliminary data.</text>
</comment>
<organism evidence="1 2">
    <name type="scientific">Dehalobacterium formicoaceticum</name>
    <dbReference type="NCBI Taxonomy" id="51515"/>
    <lineage>
        <taxon>Bacteria</taxon>
        <taxon>Bacillati</taxon>
        <taxon>Bacillota</taxon>
        <taxon>Clostridia</taxon>
        <taxon>Eubacteriales</taxon>
        <taxon>Peptococcaceae</taxon>
        <taxon>Dehalobacterium</taxon>
    </lineage>
</organism>
<name>A0ABT1Y4K9_9FIRM</name>
<dbReference type="Proteomes" id="UP001524944">
    <property type="component" value="Unassembled WGS sequence"/>
</dbReference>
<protein>
    <submittedName>
        <fullName evidence="1">Uncharacterized protein</fullName>
    </submittedName>
</protein>
<sequence>MTLVIMKNQMIFTGQVKELLCHLQLWQQEYQTLKELLHGSLH</sequence>
<keyword evidence="2" id="KW-1185">Reference proteome</keyword>